<keyword evidence="10" id="KW-1185">Reference proteome</keyword>
<evidence type="ECO:0000256" key="1">
    <source>
        <dbReference type="ARBA" id="ARBA00004141"/>
    </source>
</evidence>
<evidence type="ECO:0000313" key="9">
    <source>
        <dbReference type="EMBL" id="GEK94076.1"/>
    </source>
</evidence>
<dbReference type="GO" id="GO:0008120">
    <property type="term" value="F:ceramide glucosyltransferase activity"/>
    <property type="evidence" value="ECO:0007669"/>
    <property type="project" value="TreeGrafter"/>
</dbReference>
<dbReference type="Proteomes" id="UP000321230">
    <property type="component" value="Unassembled WGS sequence"/>
</dbReference>
<dbReference type="InterPro" id="IPR025993">
    <property type="entry name" value="Ceramide_glucosylTrfase"/>
</dbReference>
<dbReference type="CDD" id="cd02520">
    <property type="entry name" value="Glucosylceramide_synthase"/>
    <property type="match status" value="1"/>
</dbReference>
<keyword evidence="8" id="KW-0472">Membrane</keyword>
<keyword evidence="7" id="KW-1133">Transmembrane helix</keyword>
<name>A0A511B0U7_9PROT</name>
<reference evidence="9 10" key="1">
    <citation type="submission" date="2019-07" db="EMBL/GenBank/DDBJ databases">
        <title>Whole genome shotgun sequence of Gluconobacter wancherniae NBRC 103581.</title>
        <authorList>
            <person name="Hosoyama A."/>
            <person name="Uohara A."/>
            <person name="Ohji S."/>
            <person name="Ichikawa N."/>
        </authorList>
    </citation>
    <scope>NUCLEOTIDE SEQUENCE [LARGE SCALE GENOMIC DNA]</scope>
    <source>
        <strain evidence="9 10">NBRC 103581</strain>
    </source>
</reference>
<organism evidence="9 10">
    <name type="scientific">Gluconobacter wancherniae NBRC 103581</name>
    <dbReference type="NCBI Taxonomy" id="656744"/>
    <lineage>
        <taxon>Bacteria</taxon>
        <taxon>Pseudomonadati</taxon>
        <taxon>Pseudomonadota</taxon>
        <taxon>Alphaproteobacteria</taxon>
        <taxon>Acetobacterales</taxon>
        <taxon>Acetobacteraceae</taxon>
        <taxon>Gluconobacter</taxon>
    </lineage>
</organism>
<dbReference type="RefSeq" id="WP_146796745.1">
    <property type="nucleotide sequence ID" value="NZ_BARC01000007.1"/>
</dbReference>
<keyword evidence="4" id="KW-0328">Glycosyltransferase</keyword>
<dbReference type="InterPro" id="IPR029044">
    <property type="entry name" value="Nucleotide-diphossugar_trans"/>
</dbReference>
<dbReference type="AlphaFoldDB" id="A0A511B0U7"/>
<dbReference type="Pfam" id="PF13506">
    <property type="entry name" value="Glyco_transf_21"/>
    <property type="match status" value="1"/>
</dbReference>
<protein>
    <submittedName>
        <fullName evidence="9">Glucosyltransferase</fullName>
    </submittedName>
</protein>
<evidence type="ECO:0000256" key="4">
    <source>
        <dbReference type="ARBA" id="ARBA00022676"/>
    </source>
</evidence>
<comment type="pathway">
    <text evidence="3">Sphingolipid metabolism.</text>
</comment>
<comment type="caution">
    <text evidence="9">The sequence shown here is derived from an EMBL/GenBank/DDBJ whole genome shotgun (WGS) entry which is preliminary data.</text>
</comment>
<dbReference type="EMBL" id="BJUZ01000002">
    <property type="protein sequence ID" value="GEK94076.1"/>
    <property type="molecule type" value="Genomic_DNA"/>
</dbReference>
<evidence type="ECO:0000256" key="7">
    <source>
        <dbReference type="ARBA" id="ARBA00022989"/>
    </source>
</evidence>
<evidence type="ECO:0000256" key="2">
    <source>
        <dbReference type="ARBA" id="ARBA00004760"/>
    </source>
</evidence>
<accession>A0A511B0U7</accession>
<comment type="pathway">
    <text evidence="2">Lipid metabolism; sphingolipid metabolism.</text>
</comment>
<sequence>MPTPLSIAAGFTGLVSVAGSLQALIGATLLSRFRRGETAADDALRSIARTWPAITVLKPLHGDELLLDDALDSICLQEYPAFQIVFGVQSTQDTAIPVVERLKARHPNVDITLVVDDAEHGPNRKIGNLINMYGAAHHDIIVVSDSDIHVTPNYLKHVVSALEKPGTDLITTLYAGRPATGSLVQQLGACQINHNFLPGVMMSRLLGRQDCLGATMALTRQKLEAIGGLRALVDHVADDAELGRLIRQQGGDIAIAPTLTHTTVGEQSLTELLAHELRWGRTVKNVEPLGYGLSSIQLPLFWAIACVLFRPNTRLSWMILALTWFLRAISASMVDRATKCPLPAGIPFLPVRDWLSAAIMVGSARGSRVAWRGRTVHIARRTKNSAASGTTTQPGTNRSV</sequence>
<evidence type="ECO:0000313" key="10">
    <source>
        <dbReference type="Proteomes" id="UP000321230"/>
    </source>
</evidence>
<proteinExistence type="predicted"/>
<evidence type="ECO:0000256" key="3">
    <source>
        <dbReference type="ARBA" id="ARBA00004991"/>
    </source>
</evidence>
<gene>
    <name evidence="9" type="ORF">GWA01_18460</name>
</gene>
<keyword evidence="5 9" id="KW-0808">Transferase</keyword>
<dbReference type="OrthoDB" id="9814255at2"/>
<dbReference type="PANTHER" id="PTHR12726">
    <property type="entry name" value="CERAMIDE GLUCOSYLTRANSFERASE"/>
    <property type="match status" value="1"/>
</dbReference>
<comment type="subcellular location">
    <subcellularLocation>
        <location evidence="1">Membrane</location>
        <topology evidence="1">Multi-pass membrane protein</topology>
    </subcellularLocation>
</comment>
<dbReference type="GO" id="GO:0016020">
    <property type="term" value="C:membrane"/>
    <property type="evidence" value="ECO:0007669"/>
    <property type="project" value="UniProtKB-SubCell"/>
</dbReference>
<evidence type="ECO:0000256" key="6">
    <source>
        <dbReference type="ARBA" id="ARBA00022692"/>
    </source>
</evidence>
<evidence type="ECO:0000256" key="8">
    <source>
        <dbReference type="ARBA" id="ARBA00023136"/>
    </source>
</evidence>
<dbReference type="GO" id="GO:0006679">
    <property type="term" value="P:glucosylceramide biosynthetic process"/>
    <property type="evidence" value="ECO:0007669"/>
    <property type="project" value="TreeGrafter"/>
</dbReference>
<dbReference type="SUPFAM" id="SSF53448">
    <property type="entry name" value="Nucleotide-diphospho-sugar transferases"/>
    <property type="match status" value="1"/>
</dbReference>
<evidence type="ECO:0000256" key="5">
    <source>
        <dbReference type="ARBA" id="ARBA00022679"/>
    </source>
</evidence>
<dbReference type="Gene3D" id="3.90.550.10">
    <property type="entry name" value="Spore Coat Polysaccharide Biosynthesis Protein SpsA, Chain A"/>
    <property type="match status" value="1"/>
</dbReference>
<dbReference type="InterPro" id="IPR017835">
    <property type="entry name" value="Hopen-assoc_HpnI"/>
</dbReference>
<keyword evidence="6" id="KW-0812">Transmembrane</keyword>
<dbReference type="NCBIfam" id="TIGR03472">
    <property type="entry name" value="HpnI"/>
    <property type="match status" value="1"/>
</dbReference>
<dbReference type="PANTHER" id="PTHR12726:SF0">
    <property type="entry name" value="CERAMIDE GLUCOSYLTRANSFERASE"/>
    <property type="match status" value="1"/>
</dbReference>